<proteinExistence type="predicted"/>
<organism evidence="2 3">
    <name type="scientific">Mycoplasma capricolum subsp. capricolum 14232</name>
    <dbReference type="NCBI Taxonomy" id="1188238"/>
    <lineage>
        <taxon>Bacteria</taxon>
        <taxon>Bacillati</taxon>
        <taxon>Mycoplasmatota</taxon>
        <taxon>Mollicutes</taxon>
        <taxon>Mycoplasmataceae</taxon>
        <taxon>Mycoplasma</taxon>
    </lineage>
</organism>
<evidence type="ECO:0000256" key="1">
    <source>
        <dbReference type="SAM" id="Phobius"/>
    </source>
</evidence>
<keyword evidence="1" id="KW-1133">Transmembrane helix</keyword>
<keyword evidence="1" id="KW-0472">Membrane</keyword>
<evidence type="ECO:0000313" key="3">
    <source>
        <dbReference type="Proteomes" id="UP000028533"/>
    </source>
</evidence>
<accession>A0A084ERJ9</accession>
<evidence type="ECO:0008006" key="4">
    <source>
        <dbReference type="Google" id="ProtNLM"/>
    </source>
</evidence>
<comment type="caution">
    <text evidence="2">The sequence shown here is derived from an EMBL/GenBank/DDBJ whole genome shotgun (WGS) entry which is preliminary data.</text>
</comment>
<sequence length="164" mass="19583">MQKSKVFKELKEIDKYTKEQHKKQVNQTIENVYDSSEFKMNFYEYQQVKKLGWIGWLIVFLIFIIGSLVGVLVGYLTLNISHLSNWKGINYFNVLYTAILFFIGFIIGVIKNRQATKFFNDKRRRYQKTLELKEAKLIRLKKIFYLSGFLMLVLTIILFLVFKI</sequence>
<protein>
    <recommendedName>
        <fullName evidence="4">Transmembrane protein</fullName>
    </recommendedName>
</protein>
<dbReference type="Proteomes" id="UP000028533">
    <property type="component" value="Unassembled WGS sequence"/>
</dbReference>
<feature type="transmembrane region" description="Helical" evidence="1">
    <location>
        <begin position="89"/>
        <end position="110"/>
    </location>
</feature>
<dbReference type="RefSeq" id="WP_036431247.1">
    <property type="nucleotide sequence ID" value="NZ_JFDO01000004.1"/>
</dbReference>
<dbReference type="EMBL" id="JFDO01000004">
    <property type="protein sequence ID" value="KEZ20591.1"/>
    <property type="molecule type" value="Genomic_DNA"/>
</dbReference>
<evidence type="ECO:0000313" key="2">
    <source>
        <dbReference type="EMBL" id="KEZ20591.1"/>
    </source>
</evidence>
<dbReference type="AlphaFoldDB" id="A0A084ERJ9"/>
<feature type="transmembrane region" description="Helical" evidence="1">
    <location>
        <begin position="143"/>
        <end position="162"/>
    </location>
</feature>
<keyword evidence="1" id="KW-0812">Transmembrane</keyword>
<feature type="transmembrane region" description="Helical" evidence="1">
    <location>
        <begin position="53"/>
        <end position="77"/>
    </location>
</feature>
<gene>
    <name evidence="2" type="ORF">MCAPa_1690</name>
</gene>
<name>A0A084ERJ9_MYCCA</name>
<reference evidence="2 3" key="1">
    <citation type="submission" date="2014-02" db="EMBL/GenBank/DDBJ databases">
        <title>Genome sequence of Mycoplasma capricolum subsp. capricolum strain 14232.</title>
        <authorList>
            <person name="Sirand-Pugnet P."/>
            <person name="Breton M."/>
            <person name="Dordet-Frisoni E."/>
            <person name="Baranowski E."/>
            <person name="Barre A."/>
            <person name="Couture C."/>
            <person name="Dupuy V."/>
            <person name="Gaurivaud P."/>
            <person name="Jacob D."/>
            <person name="Lemaitre C."/>
            <person name="Manso-Silvan L."/>
            <person name="Nikolski M."/>
            <person name="Nouvel L.-X."/>
            <person name="Poumarat F."/>
            <person name="Tardy F."/>
            <person name="Thebault P."/>
            <person name="Theil S."/>
            <person name="Citti C."/>
            <person name="Thiaucourt F."/>
            <person name="Blanchard A."/>
        </authorList>
    </citation>
    <scope>NUCLEOTIDE SEQUENCE [LARGE SCALE GENOMIC DNA]</scope>
    <source>
        <strain evidence="2 3">14232</strain>
    </source>
</reference>